<feature type="domain" description="Soluble ligand binding" evidence="4">
    <location>
        <begin position="162"/>
        <end position="212"/>
    </location>
</feature>
<dbReference type="InterPro" id="IPR049712">
    <property type="entry name" value="Poly_export"/>
</dbReference>
<dbReference type="Gene3D" id="3.30.1950.10">
    <property type="entry name" value="wza like domain"/>
    <property type="match status" value="1"/>
</dbReference>
<name>A0A7C9BF19_9BACT</name>
<keyword evidence="2" id="KW-0812">Transmembrane</keyword>
<dbReference type="Gene3D" id="3.10.560.10">
    <property type="entry name" value="Outer membrane lipoprotein wza domain like"/>
    <property type="match status" value="1"/>
</dbReference>
<dbReference type="EMBL" id="WHLY01000002">
    <property type="protein sequence ID" value="MPR32117.1"/>
    <property type="molecule type" value="Genomic_DNA"/>
</dbReference>
<keyword evidence="1" id="KW-0732">Signal</keyword>
<comment type="caution">
    <text evidence="5">The sequence shown here is derived from an EMBL/GenBank/DDBJ whole genome shotgun (WGS) entry which is preliminary data.</text>
</comment>
<dbReference type="GO" id="GO:0015159">
    <property type="term" value="F:polysaccharide transmembrane transporter activity"/>
    <property type="evidence" value="ECO:0007669"/>
    <property type="project" value="InterPro"/>
</dbReference>
<gene>
    <name evidence="5" type="ORF">GBK04_01840</name>
</gene>
<accession>A0A7C9BF19</accession>
<keyword evidence="2" id="KW-1133">Transmembrane helix</keyword>
<proteinExistence type="predicted"/>
<dbReference type="PANTHER" id="PTHR33619:SF3">
    <property type="entry name" value="POLYSACCHARIDE EXPORT PROTEIN GFCE-RELATED"/>
    <property type="match status" value="1"/>
</dbReference>
<reference evidence="5 6" key="1">
    <citation type="submission" date="2019-10" db="EMBL/GenBank/DDBJ databases">
        <title>Draft Genome Sequence of Cytophagaceae sp. SJW1-29.</title>
        <authorList>
            <person name="Choi A."/>
        </authorList>
    </citation>
    <scope>NUCLEOTIDE SEQUENCE [LARGE SCALE GENOMIC DNA]</scope>
    <source>
        <strain evidence="5 6">SJW1-29</strain>
    </source>
</reference>
<keyword evidence="6" id="KW-1185">Reference proteome</keyword>
<organism evidence="5 6">
    <name type="scientific">Salmonirosea aquatica</name>
    <dbReference type="NCBI Taxonomy" id="2654236"/>
    <lineage>
        <taxon>Bacteria</taxon>
        <taxon>Pseudomonadati</taxon>
        <taxon>Bacteroidota</taxon>
        <taxon>Cytophagia</taxon>
        <taxon>Cytophagales</taxon>
        <taxon>Spirosomataceae</taxon>
        <taxon>Salmonirosea</taxon>
    </lineage>
</organism>
<feature type="domain" description="Polysaccharide export protein N-terminal" evidence="3">
    <location>
        <begin position="59"/>
        <end position="158"/>
    </location>
</feature>
<dbReference type="Proteomes" id="UP000479293">
    <property type="component" value="Unassembled WGS sequence"/>
</dbReference>
<dbReference type="PROSITE" id="PS51257">
    <property type="entry name" value="PROKAR_LIPOPROTEIN"/>
    <property type="match status" value="1"/>
</dbReference>
<evidence type="ECO:0000256" key="1">
    <source>
        <dbReference type="ARBA" id="ARBA00022729"/>
    </source>
</evidence>
<feature type="transmembrane region" description="Helical" evidence="2">
    <location>
        <begin position="14"/>
        <end position="36"/>
    </location>
</feature>
<keyword evidence="2" id="KW-0472">Membrane</keyword>
<sequence length="277" mass="30950">MFFDRLYSVSRLGLTYPGILVLGILSLLSTTFTACVSPKSIVYFQGDTLRYSVDSIRQSYTPTIQPNDLISVVVGSLSSESDAIFNIPNQFTTSVMRYGNTGGGAGQTLGYLVDSDGNIEMPLVGKLYIQDLRAQAAADTIRQHLLAYLKEPTVTIRLLNFKVSVLGEVNKPAVYVIPDEKITLPEVLSLAGDLTIYGRRDNITIIREENGRREYAKVNLTSREIFDSPYYYLHKNDMVYIEPVEARTTFTDRRLQLLPLFISIISTVGLIAINITR</sequence>
<dbReference type="PANTHER" id="PTHR33619">
    <property type="entry name" value="POLYSACCHARIDE EXPORT PROTEIN GFCE-RELATED"/>
    <property type="match status" value="1"/>
</dbReference>
<dbReference type="Pfam" id="PF02563">
    <property type="entry name" value="Poly_export"/>
    <property type="match status" value="1"/>
</dbReference>
<dbReference type="AlphaFoldDB" id="A0A7C9BF19"/>
<evidence type="ECO:0000313" key="6">
    <source>
        <dbReference type="Proteomes" id="UP000479293"/>
    </source>
</evidence>
<protein>
    <submittedName>
        <fullName evidence="5">Polysaccharide export protein</fullName>
    </submittedName>
</protein>
<dbReference type="InterPro" id="IPR019554">
    <property type="entry name" value="Soluble_ligand-bd"/>
</dbReference>
<evidence type="ECO:0000256" key="2">
    <source>
        <dbReference type="SAM" id="Phobius"/>
    </source>
</evidence>
<evidence type="ECO:0000313" key="5">
    <source>
        <dbReference type="EMBL" id="MPR32117.1"/>
    </source>
</evidence>
<evidence type="ECO:0000259" key="4">
    <source>
        <dbReference type="Pfam" id="PF10531"/>
    </source>
</evidence>
<feature type="transmembrane region" description="Helical" evidence="2">
    <location>
        <begin position="257"/>
        <end position="275"/>
    </location>
</feature>
<dbReference type="InterPro" id="IPR003715">
    <property type="entry name" value="Poly_export_N"/>
</dbReference>
<dbReference type="Pfam" id="PF10531">
    <property type="entry name" value="SLBB"/>
    <property type="match status" value="1"/>
</dbReference>
<evidence type="ECO:0000259" key="3">
    <source>
        <dbReference type="Pfam" id="PF02563"/>
    </source>
</evidence>